<keyword evidence="5" id="KW-0694">RNA-binding</keyword>
<evidence type="ECO:0000256" key="4">
    <source>
        <dbReference type="ARBA" id="ARBA00022840"/>
    </source>
</evidence>
<comment type="similarity">
    <text evidence="5">Belongs to the DEAD box helicase family. CshB subfamily.</text>
</comment>
<dbReference type="PROSITE" id="PS51195">
    <property type="entry name" value="Q_MOTIF"/>
    <property type="match status" value="1"/>
</dbReference>
<dbReference type="CDD" id="cd00268">
    <property type="entry name" value="DEADc"/>
    <property type="match status" value="1"/>
</dbReference>
<keyword evidence="1 5" id="KW-0547">Nucleotide-binding</keyword>
<dbReference type="PANTHER" id="PTHR47963">
    <property type="entry name" value="DEAD-BOX ATP-DEPENDENT RNA HELICASE 47, MITOCHONDRIAL"/>
    <property type="match status" value="1"/>
</dbReference>
<comment type="function">
    <text evidence="5">Probable DEAD-box RNA helicase. May work in conjunction with the cold shock proteins to ensure proper initiation of transcription at low and optimal temperatures.</text>
</comment>
<evidence type="ECO:0000259" key="10">
    <source>
        <dbReference type="PROSITE" id="PS51195"/>
    </source>
</evidence>
<dbReference type="AlphaFoldDB" id="A0A1C0YMZ9"/>
<sequence>MSKYTDYQFKPFLQEAIAELGFTEPTPIQKEIIPLVLKGKSAIGQAHTGTGKTHSFLLPIVQRIVEEKQEVQAVITSPTRELAQQIFDALQQLIAHSDISAKLFIGGTDKQRSIDKLKTQPQIVVGTPGRIKDLVKEGALSVHTAPILVVDEADLAFDMGFIEDIDGFASHMPEKLEMFVFSATIPEKLQPFLKKYMDSPAHIHMNDKRPVAENIDFYLLPVRSKSKNKRLMEVIESINPYLAVIFCNTRKNAEAVAGFLAEQGIRVGQIHGDLAPRERTRMMKQVRDLEYQYIVATDLAARGIDIQGISHVINYEIPSDLEFFIHRVGRTARAGNKGVAITLFEPSDEDALVRVEKMGIPFEQKDLKNGEWIDLKDRHARANRKGERKEDEIDAKAKSMVRKPKKVKPGYKRNMRWEMDKIKKRERRIKNRSTAKTNKKK</sequence>
<proteinExistence type="inferred from homology"/>
<dbReference type="InterPro" id="IPR014014">
    <property type="entry name" value="RNA_helicase_DEAD_Q_motif"/>
</dbReference>
<comment type="subcellular location">
    <subcellularLocation>
        <location evidence="5">Cytoplasm</location>
    </subcellularLocation>
</comment>
<evidence type="ECO:0000256" key="1">
    <source>
        <dbReference type="ARBA" id="ARBA00022741"/>
    </source>
</evidence>
<evidence type="ECO:0000256" key="2">
    <source>
        <dbReference type="ARBA" id="ARBA00022801"/>
    </source>
</evidence>
<keyword evidence="2 5" id="KW-0378">Hydrolase</keyword>
<feature type="domain" description="Helicase ATP-binding" evidence="8">
    <location>
        <begin position="33"/>
        <end position="203"/>
    </location>
</feature>
<dbReference type="Gene3D" id="3.40.50.300">
    <property type="entry name" value="P-loop containing nucleotide triphosphate hydrolases"/>
    <property type="match status" value="2"/>
</dbReference>
<dbReference type="InterPro" id="IPR011545">
    <property type="entry name" value="DEAD/DEAH_box_helicase_dom"/>
</dbReference>
<accession>A0A1C0YMZ9</accession>
<feature type="compositionally biased region" description="Basic and acidic residues" evidence="7">
    <location>
        <begin position="384"/>
        <end position="397"/>
    </location>
</feature>
<dbReference type="Proteomes" id="UP000093199">
    <property type="component" value="Unassembled WGS sequence"/>
</dbReference>
<dbReference type="InterPro" id="IPR044742">
    <property type="entry name" value="DEAD/DEAH_RhlB"/>
</dbReference>
<keyword evidence="12" id="KW-1185">Reference proteome</keyword>
<dbReference type="SUPFAM" id="SSF52540">
    <property type="entry name" value="P-loop containing nucleoside triphosphate hydrolases"/>
    <property type="match status" value="1"/>
</dbReference>
<keyword evidence="5" id="KW-0346">Stress response</keyword>
<dbReference type="Pfam" id="PF00271">
    <property type="entry name" value="Helicase_C"/>
    <property type="match status" value="1"/>
</dbReference>
<dbReference type="SMART" id="SM00490">
    <property type="entry name" value="HELICc"/>
    <property type="match status" value="1"/>
</dbReference>
<dbReference type="GO" id="GO:0003724">
    <property type="term" value="F:RNA helicase activity"/>
    <property type="evidence" value="ECO:0007669"/>
    <property type="project" value="UniProtKB-UniRule"/>
</dbReference>
<feature type="compositionally biased region" description="Basic residues" evidence="7">
    <location>
        <begin position="399"/>
        <end position="414"/>
    </location>
</feature>
<dbReference type="PROSITE" id="PS51192">
    <property type="entry name" value="HELICASE_ATP_BIND_1"/>
    <property type="match status" value="1"/>
</dbReference>
<dbReference type="Pfam" id="PF00270">
    <property type="entry name" value="DEAD"/>
    <property type="match status" value="1"/>
</dbReference>
<keyword evidence="4 5" id="KW-0067">ATP-binding</keyword>
<dbReference type="InterPro" id="IPR001650">
    <property type="entry name" value="Helicase_C-like"/>
</dbReference>
<dbReference type="GO" id="GO:0005829">
    <property type="term" value="C:cytosol"/>
    <property type="evidence" value="ECO:0007669"/>
    <property type="project" value="TreeGrafter"/>
</dbReference>
<evidence type="ECO:0000256" key="3">
    <source>
        <dbReference type="ARBA" id="ARBA00022806"/>
    </source>
</evidence>
<comment type="caution">
    <text evidence="11">The sequence shown here is derived from an EMBL/GenBank/DDBJ whole genome shotgun (WGS) entry which is preliminary data.</text>
</comment>
<protein>
    <recommendedName>
        <fullName evidence="5">DEAD-box ATP-dependent RNA helicase CshB</fullName>
        <ecNumber evidence="5">3.6.4.13</ecNumber>
    </recommendedName>
</protein>
<dbReference type="InterPro" id="IPR050547">
    <property type="entry name" value="DEAD_box_RNA_helicases"/>
</dbReference>
<dbReference type="InterPro" id="IPR030881">
    <property type="entry name" value="CshB"/>
</dbReference>
<dbReference type="EC" id="3.6.4.13" evidence="5"/>
<evidence type="ECO:0000256" key="6">
    <source>
        <dbReference type="PROSITE-ProRule" id="PRU00552"/>
    </source>
</evidence>
<feature type="domain" description="DEAD-box RNA helicase Q" evidence="10">
    <location>
        <begin position="2"/>
        <end position="30"/>
    </location>
</feature>
<keyword evidence="5" id="KW-0963">Cytoplasm</keyword>
<dbReference type="EMBL" id="MASJ01000001">
    <property type="protein sequence ID" value="OCS88555.1"/>
    <property type="molecule type" value="Genomic_DNA"/>
</dbReference>
<feature type="region of interest" description="Disordered" evidence="7">
    <location>
        <begin position="380"/>
        <end position="441"/>
    </location>
</feature>
<dbReference type="GO" id="GO:0033592">
    <property type="term" value="F:RNA strand annealing activity"/>
    <property type="evidence" value="ECO:0007669"/>
    <property type="project" value="TreeGrafter"/>
</dbReference>
<evidence type="ECO:0000313" key="12">
    <source>
        <dbReference type="Proteomes" id="UP000093199"/>
    </source>
</evidence>
<dbReference type="RefSeq" id="WP_066542348.1">
    <property type="nucleotide sequence ID" value="NZ_MASJ01000001.1"/>
</dbReference>
<comment type="catalytic activity">
    <reaction evidence="5">
        <text>ATP + H2O = ADP + phosphate + H(+)</text>
        <dbReference type="Rhea" id="RHEA:13065"/>
        <dbReference type="ChEBI" id="CHEBI:15377"/>
        <dbReference type="ChEBI" id="CHEBI:15378"/>
        <dbReference type="ChEBI" id="CHEBI:30616"/>
        <dbReference type="ChEBI" id="CHEBI:43474"/>
        <dbReference type="ChEBI" id="CHEBI:456216"/>
        <dbReference type="EC" id="3.6.4.13"/>
    </reaction>
</comment>
<dbReference type="InterPro" id="IPR027417">
    <property type="entry name" value="P-loop_NTPase"/>
</dbReference>
<dbReference type="InterPro" id="IPR014001">
    <property type="entry name" value="Helicase_ATP-bd"/>
</dbReference>
<dbReference type="GO" id="GO:0005524">
    <property type="term" value="F:ATP binding"/>
    <property type="evidence" value="ECO:0007669"/>
    <property type="project" value="UniProtKB-UniRule"/>
</dbReference>
<dbReference type="PROSITE" id="PS51194">
    <property type="entry name" value="HELICASE_CTER"/>
    <property type="match status" value="1"/>
</dbReference>
<keyword evidence="3 5" id="KW-0347">Helicase</keyword>
<dbReference type="PANTHER" id="PTHR47963:SF1">
    <property type="entry name" value="DEAD-BOX ATP-DEPENDENT RNA HELICASE CSHB"/>
    <property type="match status" value="1"/>
</dbReference>
<dbReference type="GO" id="GO:0016887">
    <property type="term" value="F:ATP hydrolysis activity"/>
    <property type="evidence" value="ECO:0007669"/>
    <property type="project" value="RHEA"/>
</dbReference>
<dbReference type="GO" id="GO:0005840">
    <property type="term" value="C:ribosome"/>
    <property type="evidence" value="ECO:0007669"/>
    <property type="project" value="TreeGrafter"/>
</dbReference>
<dbReference type="GO" id="GO:0006401">
    <property type="term" value="P:RNA catabolic process"/>
    <property type="evidence" value="ECO:0007669"/>
    <property type="project" value="UniProtKB-UniRule"/>
</dbReference>
<feature type="compositionally biased region" description="Basic residues" evidence="7">
    <location>
        <begin position="424"/>
        <end position="441"/>
    </location>
</feature>
<evidence type="ECO:0000256" key="7">
    <source>
        <dbReference type="SAM" id="MobiDB-lite"/>
    </source>
</evidence>
<dbReference type="SMART" id="SM00487">
    <property type="entry name" value="DEXDc"/>
    <property type="match status" value="1"/>
</dbReference>
<organism evidence="11 12">
    <name type="scientific">Caryophanon tenue</name>
    <dbReference type="NCBI Taxonomy" id="33978"/>
    <lineage>
        <taxon>Bacteria</taxon>
        <taxon>Bacillati</taxon>
        <taxon>Bacillota</taxon>
        <taxon>Bacilli</taxon>
        <taxon>Bacillales</taxon>
        <taxon>Caryophanaceae</taxon>
        <taxon>Caryophanon</taxon>
    </lineage>
</organism>
<dbReference type="CDD" id="cd18787">
    <property type="entry name" value="SF2_C_DEAD"/>
    <property type="match status" value="1"/>
</dbReference>
<evidence type="ECO:0000313" key="11">
    <source>
        <dbReference type="EMBL" id="OCS88555.1"/>
    </source>
</evidence>
<feature type="short sequence motif" description="Q motif" evidence="6">
    <location>
        <begin position="2"/>
        <end position="30"/>
    </location>
</feature>
<dbReference type="STRING" id="33978.A6M13_01545"/>
<dbReference type="GO" id="GO:0009409">
    <property type="term" value="P:response to cold"/>
    <property type="evidence" value="ECO:0007669"/>
    <property type="project" value="InterPro"/>
</dbReference>
<dbReference type="HAMAP" id="MF_01494">
    <property type="entry name" value="DEAD_helicase_CshB"/>
    <property type="match status" value="1"/>
</dbReference>
<evidence type="ECO:0000259" key="9">
    <source>
        <dbReference type="PROSITE" id="PS51194"/>
    </source>
</evidence>
<name>A0A1C0YMZ9_9BACL</name>
<reference evidence="11 12" key="1">
    <citation type="submission" date="2016-07" db="EMBL/GenBank/DDBJ databases">
        <title>Caryophanon tenue genome sequencing.</title>
        <authorList>
            <person name="Verma A."/>
            <person name="Pal Y."/>
            <person name="Krishnamurthi S."/>
        </authorList>
    </citation>
    <scope>NUCLEOTIDE SEQUENCE [LARGE SCALE GENOMIC DNA]</scope>
    <source>
        <strain evidence="11 12">DSM 14152</strain>
    </source>
</reference>
<dbReference type="OrthoDB" id="9805696at2"/>
<gene>
    <name evidence="5" type="primary">cshB</name>
    <name evidence="11" type="ORF">A6M13_01545</name>
</gene>
<evidence type="ECO:0000259" key="8">
    <source>
        <dbReference type="PROSITE" id="PS51192"/>
    </source>
</evidence>
<feature type="domain" description="Helicase C-terminal" evidence="9">
    <location>
        <begin position="230"/>
        <end position="381"/>
    </location>
</feature>
<evidence type="ECO:0000256" key="5">
    <source>
        <dbReference type="HAMAP-Rule" id="MF_01494"/>
    </source>
</evidence>